<dbReference type="AlphaFoldDB" id="A0A511AS45"/>
<proteinExistence type="predicted"/>
<protein>
    <submittedName>
        <fullName evidence="1">Uncharacterized protein</fullName>
    </submittedName>
</protein>
<organism evidence="1 2">
    <name type="scientific">Alkalibacterium kapii</name>
    <dbReference type="NCBI Taxonomy" id="426704"/>
    <lineage>
        <taxon>Bacteria</taxon>
        <taxon>Bacillati</taxon>
        <taxon>Bacillota</taxon>
        <taxon>Bacilli</taxon>
        <taxon>Lactobacillales</taxon>
        <taxon>Carnobacteriaceae</taxon>
        <taxon>Alkalibacterium</taxon>
    </lineage>
</organism>
<dbReference type="Proteomes" id="UP000321662">
    <property type="component" value="Unassembled WGS sequence"/>
</dbReference>
<evidence type="ECO:0000313" key="2">
    <source>
        <dbReference type="Proteomes" id="UP000321662"/>
    </source>
</evidence>
<accession>A0A511AS45</accession>
<sequence>MQAERKEIFRPAKNNSIEKLVIVTSEDDFVVHLSRLTGNLTSGGRKAQSLVMNNDKRYKWTMIFLSLIKF</sequence>
<name>A0A511AS45_9LACT</name>
<dbReference type="EMBL" id="BJUY01000005">
    <property type="protein sequence ID" value="GEK91015.1"/>
    <property type="molecule type" value="Genomic_DNA"/>
</dbReference>
<comment type="caution">
    <text evidence="1">The sequence shown here is derived from an EMBL/GenBank/DDBJ whole genome shotgun (WGS) entry which is preliminary data.</text>
</comment>
<gene>
    <name evidence="1" type="ORF">AKA01nite_06370</name>
</gene>
<reference evidence="1 2" key="1">
    <citation type="submission" date="2019-07" db="EMBL/GenBank/DDBJ databases">
        <title>Whole genome shotgun sequence of Alkalibacterium kapii NBRC 103247.</title>
        <authorList>
            <person name="Hosoyama A."/>
            <person name="Uohara A."/>
            <person name="Ohji S."/>
            <person name="Ichikawa N."/>
        </authorList>
    </citation>
    <scope>NUCLEOTIDE SEQUENCE [LARGE SCALE GENOMIC DNA]</scope>
    <source>
        <strain evidence="1 2">NBRC 103247</strain>
    </source>
</reference>
<evidence type="ECO:0000313" key="1">
    <source>
        <dbReference type="EMBL" id="GEK91015.1"/>
    </source>
</evidence>
<keyword evidence="2" id="KW-1185">Reference proteome</keyword>